<accession>A0ABT9ZZK4</accession>
<sequence length="70" mass="8143">MDIIPCPKCNKALIKRTREICPKCFQKDNEEYRKVTSIIRGNPSITLSEVSNIANISMSTLLRWKRYGRI</sequence>
<evidence type="ECO:0000313" key="1">
    <source>
        <dbReference type="EMBL" id="MDQ0256678.1"/>
    </source>
</evidence>
<dbReference type="Proteomes" id="UP001230005">
    <property type="component" value="Unassembled WGS sequence"/>
</dbReference>
<organism evidence="1 2">
    <name type="scientific">Evansella vedderi</name>
    <dbReference type="NCBI Taxonomy" id="38282"/>
    <lineage>
        <taxon>Bacteria</taxon>
        <taxon>Bacillati</taxon>
        <taxon>Bacillota</taxon>
        <taxon>Bacilli</taxon>
        <taxon>Bacillales</taxon>
        <taxon>Bacillaceae</taxon>
        <taxon>Evansella</taxon>
    </lineage>
</organism>
<comment type="caution">
    <text evidence="1">The sequence shown here is derived from an EMBL/GenBank/DDBJ whole genome shotgun (WGS) entry which is preliminary data.</text>
</comment>
<keyword evidence="2" id="KW-1185">Reference proteome</keyword>
<protein>
    <submittedName>
        <fullName evidence="1">RNA polymerase subunit RPABC4/transcription elongation factor Spt4</fullName>
    </submittedName>
</protein>
<reference evidence="1 2" key="1">
    <citation type="submission" date="2023-07" db="EMBL/GenBank/DDBJ databases">
        <title>Genomic Encyclopedia of Type Strains, Phase IV (KMG-IV): sequencing the most valuable type-strain genomes for metagenomic binning, comparative biology and taxonomic classification.</title>
        <authorList>
            <person name="Goeker M."/>
        </authorList>
    </citation>
    <scope>NUCLEOTIDE SEQUENCE [LARGE SCALE GENOMIC DNA]</scope>
    <source>
        <strain evidence="1 2">DSM 9768</strain>
    </source>
</reference>
<proteinExistence type="predicted"/>
<name>A0ABT9ZZK4_9BACI</name>
<dbReference type="RefSeq" id="WP_307329181.1">
    <property type="nucleotide sequence ID" value="NZ_JAUSUG010000018.1"/>
</dbReference>
<keyword evidence="1" id="KW-0648">Protein biosynthesis</keyword>
<dbReference type="GO" id="GO:0003746">
    <property type="term" value="F:translation elongation factor activity"/>
    <property type="evidence" value="ECO:0007669"/>
    <property type="project" value="UniProtKB-KW"/>
</dbReference>
<gene>
    <name evidence="1" type="ORF">J2S74_004100</name>
</gene>
<dbReference type="EMBL" id="JAUSUG010000018">
    <property type="protein sequence ID" value="MDQ0256678.1"/>
    <property type="molecule type" value="Genomic_DNA"/>
</dbReference>
<keyword evidence="1" id="KW-0251">Elongation factor</keyword>
<evidence type="ECO:0000313" key="2">
    <source>
        <dbReference type="Proteomes" id="UP001230005"/>
    </source>
</evidence>